<comment type="caution">
    <text evidence="1">The sequence shown here is derived from an EMBL/GenBank/DDBJ whole genome shotgun (WGS) entry which is preliminary data.</text>
</comment>
<dbReference type="EMBL" id="JAVHNQ010000009">
    <property type="protein sequence ID" value="KAK6338607.1"/>
    <property type="molecule type" value="Genomic_DNA"/>
</dbReference>
<organism evidence="1 2">
    <name type="scientific">Orbilia brochopaga</name>
    <dbReference type="NCBI Taxonomy" id="3140254"/>
    <lineage>
        <taxon>Eukaryota</taxon>
        <taxon>Fungi</taxon>
        <taxon>Dikarya</taxon>
        <taxon>Ascomycota</taxon>
        <taxon>Pezizomycotina</taxon>
        <taxon>Orbiliomycetes</taxon>
        <taxon>Orbiliales</taxon>
        <taxon>Orbiliaceae</taxon>
        <taxon>Orbilia</taxon>
    </lineage>
</organism>
<dbReference type="AlphaFoldDB" id="A0AAV9UAJ7"/>
<gene>
    <name evidence="1" type="ORF">TWF696_009419</name>
</gene>
<dbReference type="SUPFAM" id="SSF52047">
    <property type="entry name" value="RNI-like"/>
    <property type="match status" value="1"/>
</dbReference>
<dbReference type="InterPro" id="IPR032675">
    <property type="entry name" value="LRR_dom_sf"/>
</dbReference>
<evidence type="ECO:0000313" key="1">
    <source>
        <dbReference type="EMBL" id="KAK6338607.1"/>
    </source>
</evidence>
<dbReference type="Proteomes" id="UP001375240">
    <property type="component" value="Unassembled WGS sequence"/>
</dbReference>
<sequence>MAKTTLSLTDLPVDILTYLVYDVIPDDATLRALSHTCRFMRALALRRLSSQTAVLDFTLAGSRSNVPAEFLNGGKRRSIGLTRNIVISVNSPESQELTKTEEYRNFLSDAVTFVGRCQNVQRATLREAIWLDNNYRCEVVDWARRVLTLPKLTELFIDPCGRHLFRSTPDDEHLAAIEAPVASSPTVGLESLSVQAVSNGIYRYDYSQFTQLIRSVLGANTKSLNRLWFNGPELTEALLRFPDGCLSDMRLKSLSIRNLGAHEDFVRVFGLQLRYDGVDGALISDDAVTHLEHLYLSDGSYPADPELQLLQYLRTPHLKTLHLGAQMLQSATDPRRLSEMLSAFLASFSSLKRFGTSRIKDASEEPYRCLLEQVAAQHTGLKTLAIWYSWFAANHASKSRLMLGHGKRLENLEMLCESTSGDQGLLATLSLMHRNESSLSTLFLGYRFFEQDYWAANEICVIISTVLYVHQMREDPSLISGCSYDENQLSPRIETPARRALFHATSDTGRWRLSNLWSRTSHKTGATKYLNALAAPLTPRRSKWLAKLPDWDKPARKNKDAIAIGLYNSITRSLPDGFKRLEVVVKEDTRRVPKEIRNRRFVWEKRGYAWELSEFA</sequence>
<proteinExistence type="predicted"/>
<evidence type="ECO:0008006" key="3">
    <source>
        <dbReference type="Google" id="ProtNLM"/>
    </source>
</evidence>
<protein>
    <recommendedName>
        <fullName evidence="3">F-box domain-containing protein</fullName>
    </recommendedName>
</protein>
<accession>A0AAV9UAJ7</accession>
<reference evidence="1 2" key="1">
    <citation type="submission" date="2019-10" db="EMBL/GenBank/DDBJ databases">
        <authorList>
            <person name="Palmer J.M."/>
        </authorList>
    </citation>
    <scope>NUCLEOTIDE SEQUENCE [LARGE SCALE GENOMIC DNA]</scope>
    <source>
        <strain evidence="1 2">TWF696</strain>
    </source>
</reference>
<evidence type="ECO:0000313" key="2">
    <source>
        <dbReference type="Proteomes" id="UP001375240"/>
    </source>
</evidence>
<dbReference type="Gene3D" id="3.80.10.10">
    <property type="entry name" value="Ribonuclease Inhibitor"/>
    <property type="match status" value="1"/>
</dbReference>
<keyword evidence="2" id="KW-1185">Reference proteome</keyword>
<name>A0AAV9UAJ7_9PEZI</name>